<dbReference type="GO" id="GO:0005524">
    <property type="term" value="F:ATP binding"/>
    <property type="evidence" value="ECO:0007669"/>
    <property type="project" value="UniProtKB-KW"/>
</dbReference>
<comment type="catalytic activity">
    <reaction evidence="8">
        <text>L-seryl-[protein] + ATP = O-phospho-L-seryl-[protein] + ADP + H(+)</text>
        <dbReference type="Rhea" id="RHEA:17989"/>
        <dbReference type="Rhea" id="RHEA-COMP:9863"/>
        <dbReference type="Rhea" id="RHEA-COMP:11604"/>
        <dbReference type="ChEBI" id="CHEBI:15378"/>
        <dbReference type="ChEBI" id="CHEBI:29999"/>
        <dbReference type="ChEBI" id="CHEBI:30616"/>
        <dbReference type="ChEBI" id="CHEBI:83421"/>
        <dbReference type="ChEBI" id="CHEBI:456216"/>
        <dbReference type="EC" id="2.7.11.1"/>
    </reaction>
</comment>
<keyword evidence="6" id="KW-0067">ATP-binding</keyword>
<dbReference type="GO" id="GO:0004674">
    <property type="term" value="F:protein serine/threonine kinase activity"/>
    <property type="evidence" value="ECO:0007669"/>
    <property type="project" value="UniProtKB-KW"/>
</dbReference>
<keyword evidence="4" id="KW-0547">Nucleotide-binding</keyword>
<organism evidence="11">
    <name type="scientific">Aegilops tauschii</name>
    <name type="common">Tausch's goatgrass</name>
    <name type="synonym">Aegilops squarrosa</name>
    <dbReference type="NCBI Taxonomy" id="37682"/>
    <lineage>
        <taxon>Eukaryota</taxon>
        <taxon>Viridiplantae</taxon>
        <taxon>Streptophyta</taxon>
        <taxon>Embryophyta</taxon>
        <taxon>Tracheophyta</taxon>
        <taxon>Spermatophyta</taxon>
        <taxon>Magnoliopsida</taxon>
        <taxon>Liliopsida</taxon>
        <taxon>Poales</taxon>
        <taxon>Poaceae</taxon>
        <taxon>BOP clade</taxon>
        <taxon>Pooideae</taxon>
        <taxon>Triticodae</taxon>
        <taxon>Triticeae</taxon>
        <taxon>Triticinae</taxon>
        <taxon>Aegilops</taxon>
    </lineage>
</organism>
<reference evidence="11" key="1">
    <citation type="submission" date="2015-06" db="UniProtKB">
        <authorList>
            <consortium name="EnsemblPlants"/>
        </authorList>
    </citation>
    <scope>IDENTIFICATION</scope>
</reference>
<evidence type="ECO:0000256" key="5">
    <source>
        <dbReference type="ARBA" id="ARBA00022777"/>
    </source>
</evidence>
<dbReference type="InterPro" id="IPR051272">
    <property type="entry name" value="RIO-type_Ser/Thr_kinase"/>
</dbReference>
<evidence type="ECO:0000256" key="3">
    <source>
        <dbReference type="ARBA" id="ARBA00022679"/>
    </source>
</evidence>
<dbReference type="ExpressionAtlas" id="M8AZR6">
    <property type="expression patterns" value="baseline"/>
</dbReference>
<dbReference type="PANTHER" id="PTHR45723">
    <property type="entry name" value="SERINE/THREONINE-PROTEIN KINASE RIO1"/>
    <property type="match status" value="1"/>
</dbReference>
<feature type="domain" description="RIO-type" evidence="10">
    <location>
        <begin position="37"/>
        <end position="79"/>
    </location>
</feature>
<dbReference type="EnsemblPlants" id="EMT06839">
    <property type="protein sequence ID" value="EMT06839"/>
    <property type="gene ID" value="F775_32288"/>
</dbReference>
<feature type="region of interest" description="Disordered" evidence="9">
    <location>
        <begin position="224"/>
        <end position="306"/>
    </location>
</feature>
<evidence type="ECO:0000256" key="4">
    <source>
        <dbReference type="ARBA" id="ARBA00022741"/>
    </source>
</evidence>
<dbReference type="InterPro" id="IPR018934">
    <property type="entry name" value="RIO_dom"/>
</dbReference>
<evidence type="ECO:0000256" key="6">
    <source>
        <dbReference type="ARBA" id="ARBA00022840"/>
    </source>
</evidence>
<keyword evidence="2" id="KW-0723">Serine/threonine-protein kinase</keyword>
<evidence type="ECO:0000256" key="8">
    <source>
        <dbReference type="ARBA" id="ARBA00048679"/>
    </source>
</evidence>
<evidence type="ECO:0000313" key="11">
    <source>
        <dbReference type="EnsemblPlants" id="EMT06839"/>
    </source>
</evidence>
<protein>
    <recommendedName>
        <fullName evidence="1">non-specific serine/threonine protein kinase</fullName>
        <ecNumber evidence="1">2.7.11.1</ecNumber>
    </recommendedName>
</protein>
<dbReference type="Gene3D" id="1.10.510.10">
    <property type="entry name" value="Transferase(Phosphotransferase) domain 1"/>
    <property type="match status" value="1"/>
</dbReference>
<dbReference type="EC" id="2.7.11.1" evidence="1"/>
<dbReference type="AlphaFoldDB" id="M8AZR6"/>
<feature type="compositionally biased region" description="Basic and acidic residues" evidence="9">
    <location>
        <begin position="250"/>
        <end position="291"/>
    </location>
</feature>
<accession>M8AZR6</accession>
<evidence type="ECO:0000256" key="1">
    <source>
        <dbReference type="ARBA" id="ARBA00012513"/>
    </source>
</evidence>
<evidence type="ECO:0000256" key="9">
    <source>
        <dbReference type="SAM" id="MobiDB-lite"/>
    </source>
</evidence>
<feature type="compositionally biased region" description="Low complexity" evidence="9">
    <location>
        <begin position="237"/>
        <end position="249"/>
    </location>
</feature>
<name>M8AZR6_AEGTA</name>
<comment type="catalytic activity">
    <reaction evidence="7">
        <text>L-threonyl-[protein] + ATP = O-phospho-L-threonyl-[protein] + ADP + H(+)</text>
        <dbReference type="Rhea" id="RHEA:46608"/>
        <dbReference type="Rhea" id="RHEA-COMP:11060"/>
        <dbReference type="Rhea" id="RHEA-COMP:11605"/>
        <dbReference type="ChEBI" id="CHEBI:15378"/>
        <dbReference type="ChEBI" id="CHEBI:30013"/>
        <dbReference type="ChEBI" id="CHEBI:30616"/>
        <dbReference type="ChEBI" id="CHEBI:61977"/>
        <dbReference type="ChEBI" id="CHEBI:456216"/>
        <dbReference type="EC" id="2.7.11.1"/>
    </reaction>
</comment>
<evidence type="ECO:0000256" key="2">
    <source>
        <dbReference type="ARBA" id="ARBA00022527"/>
    </source>
</evidence>
<evidence type="ECO:0000259" key="10">
    <source>
        <dbReference type="Pfam" id="PF01163"/>
    </source>
</evidence>
<dbReference type="Pfam" id="PF01163">
    <property type="entry name" value="RIO1"/>
    <property type="match status" value="1"/>
</dbReference>
<feature type="compositionally biased region" description="Basic residues" evidence="9">
    <location>
        <begin position="292"/>
        <end position="306"/>
    </location>
</feature>
<keyword evidence="5" id="KW-0418">Kinase</keyword>
<sequence>MTSKKVSTSYNQSRHPSMSTFPLKLGISAFTFASWSGDLSEYNILYFKGHLYIIDVSQSVDVDHPLALDLLKEDCLHVSEPNPGERLRCPRMDVGARPTPRQLSGIVSCERIPGDFFMKRGVAVMTVMDLFNFVIDQNIADDDVDDYLEKVQQKMLENGDTLANDDDISPTVMVQTLDYAKQCEADIVNMSMLQQPSLCYEPPADKLYNQPLLGFVRAEKNKRTAEKQKKQLPHNKCSLLSSGSCSSSGEDLRYEADPKMGPEERKAARKEEKKKVKEEKREARKTKEPKADKKRRKKMAKAKCKR</sequence>
<proteinExistence type="predicted"/>
<evidence type="ECO:0000256" key="7">
    <source>
        <dbReference type="ARBA" id="ARBA00047899"/>
    </source>
</evidence>
<keyword evidence="3" id="KW-0808">Transferase</keyword>